<dbReference type="OrthoDB" id="6062at2157"/>
<dbReference type="NCBIfam" id="TIGR02032">
    <property type="entry name" value="GG-red-SF"/>
    <property type="match status" value="1"/>
</dbReference>
<name>A2BM78_HYPBU</name>
<keyword evidence="4" id="KW-0560">Oxidoreductase</keyword>
<keyword evidence="10" id="KW-1185">Reference proteome</keyword>
<evidence type="ECO:0000313" key="10">
    <source>
        <dbReference type="Proteomes" id="UP000002593"/>
    </source>
</evidence>
<proteinExistence type="predicted"/>
<gene>
    <name evidence="9" type="ordered locus">Hbut_1257</name>
</gene>
<evidence type="ECO:0000256" key="1">
    <source>
        <dbReference type="ARBA" id="ARBA00022516"/>
    </source>
</evidence>
<keyword evidence="3" id="KW-0274">FAD</keyword>
<dbReference type="InterPro" id="IPR036188">
    <property type="entry name" value="FAD/NAD-bd_sf"/>
</dbReference>
<dbReference type="RefSeq" id="WP_011822407.1">
    <property type="nucleotide sequence ID" value="NC_008818.1"/>
</dbReference>
<dbReference type="Gene3D" id="3.50.50.60">
    <property type="entry name" value="FAD/NAD(P)-binding domain"/>
    <property type="match status" value="1"/>
</dbReference>
<evidence type="ECO:0000256" key="4">
    <source>
        <dbReference type="ARBA" id="ARBA00023002"/>
    </source>
</evidence>
<dbReference type="KEGG" id="hbu:Hbut_1257"/>
<accession>A2BM78</accession>
<keyword evidence="5" id="KW-0443">Lipid metabolism</keyword>
<dbReference type="SUPFAM" id="SSF51905">
    <property type="entry name" value="FAD/NAD(P)-binding domain"/>
    <property type="match status" value="1"/>
</dbReference>
<organism evidence="9 10">
    <name type="scientific">Hyperthermus butylicus (strain DSM 5456 / JCM 9403 / PLM1-5)</name>
    <dbReference type="NCBI Taxonomy" id="415426"/>
    <lineage>
        <taxon>Archaea</taxon>
        <taxon>Thermoproteota</taxon>
        <taxon>Thermoprotei</taxon>
        <taxon>Desulfurococcales</taxon>
        <taxon>Pyrodictiaceae</taxon>
        <taxon>Hyperthermus</taxon>
    </lineage>
</organism>
<dbReference type="Proteomes" id="UP000002593">
    <property type="component" value="Chromosome"/>
</dbReference>
<evidence type="ECO:0000256" key="6">
    <source>
        <dbReference type="ARBA" id="ARBA00023209"/>
    </source>
</evidence>
<evidence type="ECO:0000256" key="5">
    <source>
        <dbReference type="ARBA" id="ARBA00023098"/>
    </source>
</evidence>
<evidence type="ECO:0000256" key="7">
    <source>
        <dbReference type="ARBA" id="ARBA00023264"/>
    </source>
</evidence>
<dbReference type="InterPro" id="IPR054906">
    <property type="entry name" value="DGGGPL_red"/>
</dbReference>
<dbReference type="InterPro" id="IPR054715">
    <property type="entry name" value="GGR_cat"/>
</dbReference>
<feature type="domain" description="Digeranylgeranylglycerophospholipid reductase catalytic" evidence="8">
    <location>
        <begin position="181"/>
        <end position="267"/>
    </location>
</feature>
<dbReference type="EnsemblBacteria" id="ABM81089">
    <property type="protein sequence ID" value="ABM81089"/>
    <property type="gene ID" value="Hbut_1257"/>
</dbReference>
<dbReference type="GO" id="GO:0008654">
    <property type="term" value="P:phospholipid biosynthetic process"/>
    <property type="evidence" value="ECO:0007669"/>
    <property type="project" value="UniProtKB-KW"/>
</dbReference>
<evidence type="ECO:0000313" key="9">
    <source>
        <dbReference type="EMBL" id="ABM81089.1"/>
    </source>
</evidence>
<keyword evidence="7" id="KW-1208">Phospholipid metabolism</keyword>
<reference evidence="9 10" key="1">
    <citation type="journal article" date="2007" name="Archaea">
        <title>The genome of Hyperthermus butylicus: a sulfur-reducing, peptide fermenting, neutrophilic Crenarchaeote growing up to 108 degrees C.</title>
        <authorList>
            <person name="Brugger K."/>
            <person name="Chen L."/>
            <person name="Stark M."/>
            <person name="Zibat A."/>
            <person name="Redder P."/>
            <person name="Ruepp A."/>
            <person name="Awayez M."/>
            <person name="She Q."/>
            <person name="Garrett R.A."/>
            <person name="Klenk H.P."/>
        </authorList>
    </citation>
    <scope>NUCLEOTIDE SEQUENCE [LARGE SCALE GENOMIC DNA]</scope>
    <source>
        <strain evidence="10">DSM 5456 / JCM 9403 / PLM1-5</strain>
    </source>
</reference>
<dbReference type="PRINTS" id="PR00420">
    <property type="entry name" value="RNGMNOXGNASE"/>
</dbReference>
<dbReference type="AlphaFoldDB" id="A2BM78"/>
<dbReference type="Pfam" id="PF22578">
    <property type="entry name" value="GGR_cat"/>
    <property type="match status" value="1"/>
</dbReference>
<dbReference type="HOGENOM" id="CLU_024648_0_0_2"/>
<evidence type="ECO:0000256" key="3">
    <source>
        <dbReference type="ARBA" id="ARBA00022827"/>
    </source>
</evidence>
<dbReference type="GO" id="GO:0016628">
    <property type="term" value="F:oxidoreductase activity, acting on the CH-CH group of donors, NAD or NADP as acceptor"/>
    <property type="evidence" value="ECO:0007669"/>
    <property type="project" value="InterPro"/>
</dbReference>
<dbReference type="eggNOG" id="arCOG00570">
    <property type="taxonomic scope" value="Archaea"/>
</dbReference>
<dbReference type="NCBIfam" id="NF041080">
    <property type="entry name" value="DGGGPL_reductase"/>
    <property type="match status" value="1"/>
</dbReference>
<dbReference type="PANTHER" id="PTHR42685:SF18">
    <property type="entry name" value="DIGERANYLGERANYLGLYCEROPHOSPHOLIPID REDUCTASE"/>
    <property type="match status" value="1"/>
</dbReference>
<keyword evidence="1" id="KW-0444">Lipid biosynthesis</keyword>
<evidence type="ECO:0000259" key="8">
    <source>
        <dbReference type="Pfam" id="PF22578"/>
    </source>
</evidence>
<sequence>MKNEPRYDVIVAGLGPAGSVALWHLARMGFRVLGIERNRPEKLWSKPCGDALGAHHITESHLPEPPSSVLKNRVTAIDIYSPSEEVRYRVHGKGYIIDRTAFGRWLVEDALNRGAEVLYETSILEPIISGGKVIGVKAKSKDGRVVELYASLVIEATGFSRVIRRRLPRDWPIYEDIDPRDTNIAYREIIEYEDYEIEEPNVIRIYLNQEIAPGGYWWFFPETSHRSNVGLGVQGGMGYPSPMQIYREKLVEHSLLRLKHRVITAAGAPLPTRRPSNTMVGPGVVVIGDAGYTVNPIHGGGMGYGFRAAYYAAKAFEEAYNKGRFDEEALWSLNTSYMRSIGAKQASLDVFRRFLQRLGNDDIEFGMKHKLIPETDVLYASETGELKLSVIEKAMIVLRGLRRPTLLAKLKTVADYMKKIKELYMRYPENPSGLKQWVREVENLLKEYEARLGS</sequence>
<dbReference type="PANTHER" id="PTHR42685">
    <property type="entry name" value="GERANYLGERANYL DIPHOSPHATE REDUCTASE"/>
    <property type="match status" value="1"/>
</dbReference>
<dbReference type="InterPro" id="IPR050407">
    <property type="entry name" value="Geranylgeranyl_reductase"/>
</dbReference>
<dbReference type="EMBL" id="CP000493">
    <property type="protein sequence ID" value="ABM81089.1"/>
    <property type="molecule type" value="Genomic_DNA"/>
</dbReference>
<evidence type="ECO:0000256" key="2">
    <source>
        <dbReference type="ARBA" id="ARBA00022630"/>
    </source>
</evidence>
<keyword evidence="6" id="KW-0594">Phospholipid biosynthesis</keyword>
<protein>
    <submittedName>
        <fullName evidence="9">Dehydrogenase</fullName>
    </submittedName>
</protein>
<keyword evidence="2" id="KW-0285">Flavoprotein</keyword>
<dbReference type="GeneID" id="4782755"/>
<dbReference type="InterPro" id="IPR011777">
    <property type="entry name" value="Geranylgeranyl_Rdtase_fam"/>
</dbReference>
<dbReference type="STRING" id="415426.Hbut_1257"/>